<reference evidence="3" key="1">
    <citation type="submission" date="2022-11" db="UniProtKB">
        <authorList>
            <consortium name="WormBaseParasite"/>
        </authorList>
    </citation>
    <scope>IDENTIFICATION</scope>
</reference>
<organism evidence="2 3">
    <name type="scientific">Acrobeloides nanus</name>
    <dbReference type="NCBI Taxonomy" id="290746"/>
    <lineage>
        <taxon>Eukaryota</taxon>
        <taxon>Metazoa</taxon>
        <taxon>Ecdysozoa</taxon>
        <taxon>Nematoda</taxon>
        <taxon>Chromadorea</taxon>
        <taxon>Rhabditida</taxon>
        <taxon>Tylenchina</taxon>
        <taxon>Cephalobomorpha</taxon>
        <taxon>Cephaloboidea</taxon>
        <taxon>Cephalobidae</taxon>
        <taxon>Acrobeloides</taxon>
    </lineage>
</organism>
<dbReference type="AlphaFoldDB" id="A0A914D120"/>
<name>A0A914D120_9BILA</name>
<sequence length="183" mass="21927">MMDIYNFMKVFNSYIYSYAQRPLVEKVETLLTLPTPEEMELQKIYKSFKVNTKTKVKSRSIKSIRNNKIYCWRQRQKRRLLYLVDSLDQIEKEQEKHQKLVEQVKVMQNELILLRNNYPDECQSYFNEYKRLEEDMMIVISHQSEEPKANLEVDSLNASFDTCSKTLNMISSCSRSIRKLLSN</sequence>
<dbReference type="Proteomes" id="UP000887540">
    <property type="component" value="Unplaced"/>
</dbReference>
<keyword evidence="2" id="KW-1185">Reference proteome</keyword>
<feature type="coiled-coil region" evidence="1">
    <location>
        <begin position="83"/>
        <end position="117"/>
    </location>
</feature>
<dbReference type="WBParaSite" id="ACRNAN_scaffold17223.g29517.t1">
    <property type="protein sequence ID" value="ACRNAN_scaffold17223.g29517.t1"/>
    <property type="gene ID" value="ACRNAN_scaffold17223.g29517"/>
</dbReference>
<evidence type="ECO:0000313" key="2">
    <source>
        <dbReference type="Proteomes" id="UP000887540"/>
    </source>
</evidence>
<accession>A0A914D120</accession>
<evidence type="ECO:0000313" key="3">
    <source>
        <dbReference type="WBParaSite" id="ACRNAN_scaffold17223.g29517.t1"/>
    </source>
</evidence>
<protein>
    <submittedName>
        <fullName evidence="3">BZIP domain-containing protein</fullName>
    </submittedName>
</protein>
<evidence type="ECO:0000256" key="1">
    <source>
        <dbReference type="SAM" id="Coils"/>
    </source>
</evidence>
<keyword evidence="1" id="KW-0175">Coiled coil</keyword>
<proteinExistence type="predicted"/>